<proteinExistence type="predicted"/>
<protein>
    <submittedName>
        <fullName evidence="1">Uncharacterized protein</fullName>
    </submittedName>
</protein>
<evidence type="ECO:0000313" key="1">
    <source>
        <dbReference type="EMBL" id="RAS23893.1"/>
    </source>
</evidence>
<evidence type="ECO:0000313" key="2">
    <source>
        <dbReference type="Proteomes" id="UP000248918"/>
    </source>
</evidence>
<dbReference type="Proteomes" id="UP000248918">
    <property type="component" value="Unassembled WGS sequence"/>
</dbReference>
<dbReference type="EMBL" id="QLTK01000019">
    <property type="protein sequence ID" value="RAS23893.1"/>
    <property type="molecule type" value="Genomic_DNA"/>
</dbReference>
<comment type="caution">
    <text evidence="1">The sequence shown here is derived from an EMBL/GenBank/DDBJ whole genome shotgun (WGS) entry which is preliminary data.</text>
</comment>
<sequence length="86" mass="9991">MNLHVIYTRDNRILLSRKQYVSWQEIQEDIEDYMASLGPWLPEQTIEYLQEEHPGLSPDAAEQVCAFLSMSETTITLRFKPSGTDD</sequence>
<dbReference type="OrthoDB" id="9100791at2"/>
<accession>A0A329BMM7</accession>
<dbReference type="RefSeq" id="WP_111933854.1">
    <property type="nucleotide sequence ID" value="NZ_CADFFP010000013.1"/>
</dbReference>
<organism evidence="1 2">
    <name type="scientific">Paraburkholderia bryophila</name>
    <dbReference type="NCBI Taxonomy" id="420952"/>
    <lineage>
        <taxon>Bacteria</taxon>
        <taxon>Pseudomonadati</taxon>
        <taxon>Pseudomonadota</taxon>
        <taxon>Betaproteobacteria</taxon>
        <taxon>Burkholderiales</taxon>
        <taxon>Burkholderiaceae</taxon>
        <taxon>Paraburkholderia</taxon>
    </lineage>
</organism>
<dbReference type="AlphaFoldDB" id="A0A329BMM7"/>
<gene>
    <name evidence="1" type="ORF">BX591_119137</name>
</gene>
<reference evidence="1 2" key="1">
    <citation type="submission" date="2018-06" db="EMBL/GenBank/DDBJ databases">
        <title>Genomic Encyclopedia of Type Strains, Phase III (KMG-III): the genomes of soil and plant-associated and newly described type strains.</title>
        <authorList>
            <person name="Whitman W."/>
        </authorList>
    </citation>
    <scope>NUCLEOTIDE SEQUENCE [LARGE SCALE GENOMIC DNA]</scope>
    <source>
        <strain evidence="1 2">LMG 23644</strain>
    </source>
</reference>
<name>A0A329BMM7_9BURK</name>